<sequence>MAKVSDSLNIRKEGGYSTKTYSLTPKIIQNIKDLSKIQKMNDSEFLRHIIRRESDKKPLFIENKELKEFIKLQEKQHQEELAIKNRIIEELKTKLLEREIPDNSEIESDIKALIYWKNPEKWKNVPDSLKNQLRPKITKKCYEFIELLKNILKNTENEN</sequence>
<dbReference type="PhylomeDB" id="A9A6E6"/>
<dbReference type="eggNOG" id="arCOG06611">
    <property type="taxonomic scope" value="Archaea"/>
</dbReference>
<gene>
    <name evidence="1" type="ordered locus">MmarC6_0423</name>
</gene>
<reference evidence="1" key="1">
    <citation type="submission" date="2007-10" db="EMBL/GenBank/DDBJ databases">
        <title>Complete sequence of Methanococcus maripaludis C6.</title>
        <authorList>
            <consortium name="US DOE Joint Genome Institute"/>
            <person name="Copeland A."/>
            <person name="Lucas S."/>
            <person name="Lapidus A."/>
            <person name="Barry K."/>
            <person name="Glavina del Rio T."/>
            <person name="Dalin E."/>
            <person name="Tice H."/>
            <person name="Pitluck S."/>
            <person name="Clum A."/>
            <person name="Schmutz J."/>
            <person name="Larimer F."/>
            <person name="Land M."/>
            <person name="Hauser L."/>
            <person name="Kyrpides N."/>
            <person name="Mikhailova N."/>
            <person name="Sieprawska-Lupa M."/>
            <person name="Whitman W.B."/>
            <person name="Richardson P."/>
        </authorList>
    </citation>
    <scope>NUCLEOTIDE SEQUENCE [LARGE SCALE GENOMIC DNA]</scope>
    <source>
        <strain evidence="1">C6</strain>
    </source>
</reference>
<organism evidence="1">
    <name type="scientific">Methanococcus maripaludis (strain C6 / ATCC BAA-1332)</name>
    <dbReference type="NCBI Taxonomy" id="444158"/>
    <lineage>
        <taxon>Archaea</taxon>
        <taxon>Methanobacteriati</taxon>
        <taxon>Methanobacteriota</taxon>
        <taxon>Methanomada group</taxon>
        <taxon>Methanococci</taxon>
        <taxon>Methanococcales</taxon>
        <taxon>Methanococcaceae</taxon>
        <taxon>Methanococcus</taxon>
    </lineage>
</organism>
<accession>A9A6E6</accession>
<proteinExistence type="predicted"/>
<name>A9A6E6_METM6</name>
<protein>
    <submittedName>
        <fullName evidence="1">Uncharacterized protein</fullName>
    </submittedName>
</protein>
<dbReference type="STRING" id="444158.MmarC6_0423"/>
<dbReference type="AlphaFoldDB" id="A9A6E6"/>
<dbReference type="HOGENOM" id="CLU_1656885_0_0_2"/>
<dbReference type="EMBL" id="CP000867">
    <property type="protein sequence ID" value="ABX01242.1"/>
    <property type="molecule type" value="Genomic_DNA"/>
</dbReference>
<evidence type="ECO:0000313" key="1">
    <source>
        <dbReference type="EMBL" id="ABX01242.1"/>
    </source>
</evidence>
<dbReference type="KEGG" id="mmx:MmarC6_0423"/>